<accession>A0A501Q6M7</accession>
<protein>
    <submittedName>
        <fullName evidence="2">DUF3999 family protein</fullName>
    </submittedName>
</protein>
<dbReference type="Gene3D" id="2.60.120.260">
    <property type="entry name" value="Galactose-binding domain-like"/>
    <property type="match status" value="1"/>
</dbReference>
<evidence type="ECO:0000313" key="3">
    <source>
        <dbReference type="Proteomes" id="UP000319175"/>
    </source>
</evidence>
<gene>
    <name evidence="2" type="ORF">FJA49_10985</name>
</gene>
<organism evidence="2 3">
    <name type="scientific">Flavobacterium microcysteis</name>
    <dbReference type="NCBI Taxonomy" id="2596891"/>
    <lineage>
        <taxon>Bacteria</taxon>
        <taxon>Pseudomonadati</taxon>
        <taxon>Bacteroidota</taxon>
        <taxon>Flavobacteriia</taxon>
        <taxon>Flavobacteriales</taxon>
        <taxon>Flavobacteriaceae</taxon>
        <taxon>Flavobacterium</taxon>
    </lineage>
</organism>
<reference evidence="2 3" key="2">
    <citation type="submission" date="2019-06" db="EMBL/GenBank/DDBJ databases">
        <authorList>
            <person name="Seo Y."/>
        </authorList>
    </citation>
    <scope>NUCLEOTIDE SEQUENCE [LARGE SCALE GENOMIC DNA]</scope>
    <source>
        <strain evidence="2 3">MaA-Y11</strain>
    </source>
</reference>
<evidence type="ECO:0000313" key="2">
    <source>
        <dbReference type="EMBL" id="TPD68579.1"/>
    </source>
</evidence>
<keyword evidence="3" id="KW-1185">Reference proteome</keyword>
<dbReference type="EMBL" id="VFJE01000054">
    <property type="protein sequence ID" value="TPD68579.1"/>
    <property type="molecule type" value="Genomic_DNA"/>
</dbReference>
<dbReference type="OrthoDB" id="994644at2"/>
<dbReference type="Pfam" id="PF13163">
    <property type="entry name" value="DUF3999"/>
    <property type="match status" value="1"/>
</dbReference>
<proteinExistence type="predicted"/>
<keyword evidence="1" id="KW-0812">Transmembrane</keyword>
<keyword evidence="1" id="KW-1133">Transmembrane helix</keyword>
<reference evidence="2 3" key="1">
    <citation type="submission" date="2019-06" db="EMBL/GenBank/DDBJ databases">
        <title>Flavobacterium sp. MaA-Y11 from geoumgang.</title>
        <authorList>
            <person name="Jeong S."/>
        </authorList>
    </citation>
    <scope>NUCLEOTIDE SEQUENCE [LARGE SCALE GENOMIC DNA]</scope>
    <source>
        <strain evidence="2 3">MaA-Y11</strain>
    </source>
</reference>
<feature type="transmembrane region" description="Helical" evidence="1">
    <location>
        <begin position="382"/>
        <end position="400"/>
    </location>
</feature>
<comment type="caution">
    <text evidence="2">The sequence shown here is derived from an EMBL/GenBank/DDBJ whole genome shotgun (WGS) entry which is preliminary data.</text>
</comment>
<sequence length="405" mass="47377">MMTKNKIGLVLMLFVCLKSFSQTEDFQYKRTLENVSDTWHKIILPEESFGKFNADFSDLRIFGNNKIETPYILKTSADRISEVAVPFKMINVSNKNSDYFYTFELSQNKEINQIKLVFEQENFDWKLDLEASNNQTEWFLIQKDYRILSIKNNQTDYKFTQVDFSDSKYKFYRIKIRASEQPKLTEAKIWEQKKDEGSFKIATIKSLKKSIDEKKKTSIIEVELVNKVPISSIKIDIATAFDYYRPVTVETLRDSVKIEDRWHYNYDILTQGTLSSLEKKGFSVGNSLAKKLRITIENNSNQPLDIKGIEVKNAIYFLIARFTEKADYSLFYGNKKAGKPSYDIENFEENIPKNPSVISISKEEPNPEFKIETKSPLFENKIWLWVLMGIIIVVLAFFSLKMLKE</sequence>
<keyword evidence="1" id="KW-0472">Membrane</keyword>
<name>A0A501Q6M7_9FLAO</name>
<dbReference type="Proteomes" id="UP000319175">
    <property type="component" value="Unassembled WGS sequence"/>
</dbReference>
<evidence type="ECO:0000256" key="1">
    <source>
        <dbReference type="SAM" id="Phobius"/>
    </source>
</evidence>
<dbReference type="RefSeq" id="WP_140000963.1">
    <property type="nucleotide sequence ID" value="NZ_VFJE01000054.1"/>
</dbReference>
<dbReference type="InterPro" id="IPR025060">
    <property type="entry name" value="DUF3999"/>
</dbReference>
<dbReference type="AlphaFoldDB" id="A0A501Q6M7"/>